<feature type="region of interest" description="Disordered" evidence="1">
    <location>
        <begin position="416"/>
        <end position="455"/>
    </location>
</feature>
<feature type="region of interest" description="Disordered" evidence="1">
    <location>
        <begin position="1"/>
        <end position="26"/>
    </location>
</feature>
<feature type="compositionally biased region" description="Low complexity" evidence="1">
    <location>
        <begin position="132"/>
        <end position="144"/>
    </location>
</feature>
<evidence type="ECO:0000313" key="3">
    <source>
        <dbReference type="Proteomes" id="UP000307173"/>
    </source>
</evidence>
<evidence type="ECO:0000313" key="2">
    <source>
        <dbReference type="EMBL" id="TID31013.1"/>
    </source>
</evidence>
<dbReference type="EMBL" id="SELW01000055">
    <property type="protein sequence ID" value="TID31013.1"/>
    <property type="molecule type" value="Genomic_DNA"/>
</dbReference>
<feature type="region of interest" description="Disordered" evidence="1">
    <location>
        <begin position="45"/>
        <end position="176"/>
    </location>
</feature>
<feature type="compositionally biased region" description="Polar residues" evidence="1">
    <location>
        <begin position="145"/>
        <end position="171"/>
    </location>
</feature>
<sequence>MSATPAASTPTPTPTPTTTTSLLANPPAGFARRVSFDNYACPTLPLTTSNPSRTLPRPSTPATPATPAVAPTPSILKNRGGDEAAESNPNSNRKPRSVVGASAASSRDPGVTPLTDNNLTAHNTNISRSAESSIPGSSSDNNSNTCPTTQSKNVFPNNYTLQSTTTNPITNSRKKSYQDLSDSELLALDSQYNFKSVDIQKSYGFAPTSRLPYTTISDCDKITLNRGENHNFKNLSPNAILKEYPTKPIITKNSICINFKHNNLLNNESNNKFHLILLSKKSASLASLNYYMNKISSKGDTIVICCSLSTSILGNEKSKQLEEFITNFTQTILSYLQKNKYPINITFEFFKSYSYIDQVLELYQPSLIIVGTNNDSTKSTSLTTSEKKLISLVYVGNDQLNESIITSHRQSEISFKLPNRPSNIKSPNSSSTDIAIADTDDDEDNNNSSPLSKQKTNDTIVSSLFDNLNDTPALNSLSTSTDTLTGRRKSFLDEEIDPLTYDSLSKLQLPPLIRNRSSGNAAADNQLKDRQQLFEKYNRRLSQVNVDPKKSTPAGQAEKPKKSGFFSKLFSK</sequence>
<feature type="compositionally biased region" description="Low complexity" evidence="1">
    <location>
        <begin position="47"/>
        <end position="74"/>
    </location>
</feature>
<accession>A0A4T0X6P4</accession>
<proteinExistence type="predicted"/>
<reference evidence="2 3" key="1">
    <citation type="journal article" date="2019" name="Front. Genet.">
        <title>Whole-Genome Sequencing of the Opportunistic Yeast Pathogen Candida inconspicua Uncovers Its Hybrid Origin.</title>
        <authorList>
            <person name="Mixao V."/>
            <person name="Hansen A.P."/>
            <person name="Saus E."/>
            <person name="Boekhout T."/>
            <person name="Lass-Florl C."/>
            <person name="Gabaldon T."/>
        </authorList>
    </citation>
    <scope>NUCLEOTIDE SEQUENCE [LARGE SCALE GENOMIC DNA]</scope>
    <source>
        <strain evidence="2 3">CBS 180</strain>
    </source>
</reference>
<dbReference type="OrthoDB" id="3995742at2759"/>
<feature type="region of interest" description="Disordered" evidence="1">
    <location>
        <begin position="539"/>
        <end position="572"/>
    </location>
</feature>
<dbReference type="AlphaFoldDB" id="A0A4T0X6P4"/>
<evidence type="ECO:0000256" key="1">
    <source>
        <dbReference type="SAM" id="MobiDB-lite"/>
    </source>
</evidence>
<organism evidence="2 3">
    <name type="scientific">Pichia inconspicua</name>
    <dbReference type="NCBI Taxonomy" id="52247"/>
    <lineage>
        <taxon>Eukaryota</taxon>
        <taxon>Fungi</taxon>
        <taxon>Dikarya</taxon>
        <taxon>Ascomycota</taxon>
        <taxon>Saccharomycotina</taxon>
        <taxon>Pichiomycetes</taxon>
        <taxon>Pichiales</taxon>
        <taxon>Pichiaceae</taxon>
        <taxon>Pichia</taxon>
    </lineage>
</organism>
<name>A0A4T0X6P4_9ASCO</name>
<keyword evidence="3" id="KW-1185">Reference proteome</keyword>
<feature type="compositionally biased region" description="Low complexity" evidence="1">
    <location>
        <begin position="563"/>
        <end position="572"/>
    </location>
</feature>
<dbReference type="Proteomes" id="UP000307173">
    <property type="component" value="Unassembled WGS sequence"/>
</dbReference>
<comment type="caution">
    <text evidence="2">The sequence shown here is derived from an EMBL/GenBank/DDBJ whole genome shotgun (WGS) entry which is preliminary data.</text>
</comment>
<feature type="compositionally biased region" description="Polar residues" evidence="1">
    <location>
        <begin position="114"/>
        <end position="131"/>
    </location>
</feature>
<protein>
    <submittedName>
        <fullName evidence="2">Uncharacterized protein</fullName>
    </submittedName>
</protein>
<gene>
    <name evidence="2" type="ORF">CANINC_000374</name>
</gene>